<organism evidence="1 2">
    <name type="scientific">Carya illinoinensis</name>
    <name type="common">Pecan</name>
    <dbReference type="NCBI Taxonomy" id="32201"/>
    <lineage>
        <taxon>Eukaryota</taxon>
        <taxon>Viridiplantae</taxon>
        <taxon>Streptophyta</taxon>
        <taxon>Embryophyta</taxon>
        <taxon>Tracheophyta</taxon>
        <taxon>Spermatophyta</taxon>
        <taxon>Magnoliopsida</taxon>
        <taxon>eudicotyledons</taxon>
        <taxon>Gunneridae</taxon>
        <taxon>Pentapetalae</taxon>
        <taxon>rosids</taxon>
        <taxon>fabids</taxon>
        <taxon>Fagales</taxon>
        <taxon>Juglandaceae</taxon>
        <taxon>Carya</taxon>
    </lineage>
</organism>
<dbReference type="Proteomes" id="UP000811609">
    <property type="component" value="Chromosome 9"/>
</dbReference>
<keyword evidence="2" id="KW-1185">Reference proteome</keyword>
<dbReference type="AlphaFoldDB" id="A0A8T1PEF3"/>
<protein>
    <submittedName>
        <fullName evidence="1">Uncharacterized protein</fullName>
    </submittedName>
</protein>
<comment type="caution">
    <text evidence="1">The sequence shown here is derived from an EMBL/GenBank/DDBJ whole genome shotgun (WGS) entry which is preliminary data.</text>
</comment>
<proteinExistence type="predicted"/>
<evidence type="ECO:0000313" key="1">
    <source>
        <dbReference type="EMBL" id="KAG6642609.1"/>
    </source>
</evidence>
<sequence>MICETGFLGSDCLVSVLDLGRTDVVLALGLQSLHHFGLYVLQGLFSSCCTLCAAAW</sequence>
<reference evidence="1" key="1">
    <citation type="submission" date="2020-12" db="EMBL/GenBank/DDBJ databases">
        <title>WGS assembly of Carya illinoinensis cv. Pawnee.</title>
        <authorList>
            <person name="Platts A."/>
            <person name="Shu S."/>
            <person name="Wright S."/>
            <person name="Barry K."/>
            <person name="Edger P."/>
            <person name="Pires J.C."/>
            <person name="Schmutz J."/>
        </authorList>
    </citation>
    <scope>NUCLEOTIDE SEQUENCE</scope>
    <source>
        <tissue evidence="1">Leaf</tissue>
    </source>
</reference>
<accession>A0A8T1PEF3</accession>
<name>A0A8T1PEF3_CARIL</name>
<dbReference type="EMBL" id="CM031817">
    <property type="protein sequence ID" value="KAG6642609.1"/>
    <property type="molecule type" value="Genomic_DNA"/>
</dbReference>
<gene>
    <name evidence="1" type="ORF">CIPAW_09G151900</name>
</gene>
<evidence type="ECO:0000313" key="2">
    <source>
        <dbReference type="Proteomes" id="UP000811609"/>
    </source>
</evidence>